<sequence>MSSYVDGALTNNEKVVYLGHTSLWPLGWWIFFGIVLIPIVVGLIILLSVYIKYKTTELAITNKRVISKVGLVSRRTIEMNLQKIESIQVDQSVMGRIFNYGSLVISGAGTPQTPIPGISNPMEFRKAFIDAQERSMSASNQA</sequence>
<proteinExistence type="predicted"/>
<reference evidence="3 4" key="1">
    <citation type="submission" date="2017-01" db="EMBL/GenBank/DDBJ databases">
        <authorList>
            <person name="Mah S.A."/>
            <person name="Swanson W.J."/>
            <person name="Moy G.W."/>
            <person name="Vacquier V.D."/>
        </authorList>
    </citation>
    <scope>NUCLEOTIDE SEQUENCE [LARGE SCALE GENOMIC DNA]</scope>
    <source>
        <strain evidence="3 4">DSM 22694</strain>
    </source>
</reference>
<dbReference type="Pfam" id="PF03703">
    <property type="entry name" value="bPH_2"/>
    <property type="match status" value="1"/>
</dbReference>
<keyword evidence="1" id="KW-1133">Transmembrane helix</keyword>
<evidence type="ECO:0000313" key="3">
    <source>
        <dbReference type="EMBL" id="APW42709.1"/>
    </source>
</evidence>
<feature type="transmembrane region" description="Helical" evidence="1">
    <location>
        <begin position="26"/>
        <end position="51"/>
    </location>
</feature>
<dbReference type="PANTHER" id="PTHR37938">
    <property type="entry name" value="BLL0215 PROTEIN"/>
    <property type="match status" value="1"/>
</dbReference>
<dbReference type="Proteomes" id="UP000186110">
    <property type="component" value="Chromosome"/>
</dbReference>
<organism evidence="3 4">
    <name type="scientific">Rhodoferax saidenbachensis</name>
    <dbReference type="NCBI Taxonomy" id="1484693"/>
    <lineage>
        <taxon>Bacteria</taxon>
        <taxon>Pseudomonadati</taxon>
        <taxon>Pseudomonadota</taxon>
        <taxon>Betaproteobacteria</taxon>
        <taxon>Burkholderiales</taxon>
        <taxon>Comamonadaceae</taxon>
        <taxon>Rhodoferax</taxon>
    </lineage>
</organism>
<dbReference type="KEGG" id="rsb:RS694_09305"/>
<dbReference type="InterPro" id="IPR005182">
    <property type="entry name" value="YdbS-like_PH"/>
</dbReference>
<dbReference type="STRING" id="1484693.RS694_09305"/>
<dbReference type="RefSeq" id="WP_029707592.1">
    <property type="nucleotide sequence ID" value="NZ_CP019239.1"/>
</dbReference>
<keyword evidence="4" id="KW-1185">Reference proteome</keyword>
<evidence type="ECO:0000256" key="1">
    <source>
        <dbReference type="SAM" id="Phobius"/>
    </source>
</evidence>
<feature type="domain" description="YdbS-like PH" evidence="2">
    <location>
        <begin position="53"/>
        <end position="126"/>
    </location>
</feature>
<accession>A0A1P8K9N0</accession>
<evidence type="ECO:0000259" key="2">
    <source>
        <dbReference type="Pfam" id="PF03703"/>
    </source>
</evidence>
<dbReference type="PANTHER" id="PTHR37938:SF1">
    <property type="entry name" value="BLL0215 PROTEIN"/>
    <property type="match status" value="1"/>
</dbReference>
<keyword evidence="1" id="KW-0472">Membrane</keyword>
<name>A0A1P8K9N0_9BURK</name>
<dbReference type="EMBL" id="CP019239">
    <property type="protein sequence ID" value="APW42709.1"/>
    <property type="molecule type" value="Genomic_DNA"/>
</dbReference>
<evidence type="ECO:0000313" key="4">
    <source>
        <dbReference type="Proteomes" id="UP000186110"/>
    </source>
</evidence>
<keyword evidence="1" id="KW-0812">Transmembrane</keyword>
<dbReference type="AlphaFoldDB" id="A0A1P8K9N0"/>
<protein>
    <recommendedName>
        <fullName evidence="2">YdbS-like PH domain-containing protein</fullName>
    </recommendedName>
</protein>
<dbReference type="eggNOG" id="COG3428">
    <property type="taxonomic scope" value="Bacteria"/>
</dbReference>
<gene>
    <name evidence="3" type="ORF">RS694_09305</name>
</gene>